<dbReference type="CDD" id="cd06267">
    <property type="entry name" value="PBP1_LacI_sugar_binding-like"/>
    <property type="match status" value="1"/>
</dbReference>
<dbReference type="Pfam" id="PF00356">
    <property type="entry name" value="LacI"/>
    <property type="match status" value="1"/>
</dbReference>
<dbReference type="Proteomes" id="UP001595892">
    <property type="component" value="Unassembled WGS sequence"/>
</dbReference>
<dbReference type="RefSeq" id="WP_377004149.1">
    <property type="nucleotide sequence ID" value="NZ_JBHSGG010000023.1"/>
</dbReference>
<name>A0ABV9NJY4_9GAMM</name>
<dbReference type="PROSITE" id="PS50932">
    <property type="entry name" value="HTH_LACI_2"/>
    <property type="match status" value="1"/>
</dbReference>
<evidence type="ECO:0000256" key="1">
    <source>
        <dbReference type="ARBA" id="ARBA00022491"/>
    </source>
</evidence>
<dbReference type="InterPro" id="IPR010982">
    <property type="entry name" value="Lambda_DNA-bd_dom_sf"/>
</dbReference>
<dbReference type="Gene3D" id="3.40.50.2300">
    <property type="match status" value="2"/>
</dbReference>
<keyword evidence="4" id="KW-0804">Transcription</keyword>
<dbReference type="Pfam" id="PF13377">
    <property type="entry name" value="Peripla_BP_3"/>
    <property type="match status" value="1"/>
</dbReference>
<dbReference type="GO" id="GO:0003677">
    <property type="term" value="F:DNA binding"/>
    <property type="evidence" value="ECO:0007669"/>
    <property type="project" value="UniProtKB-KW"/>
</dbReference>
<protein>
    <submittedName>
        <fullName evidence="6">LacI family DNA-binding transcriptional regulator</fullName>
    </submittedName>
</protein>
<keyword evidence="1" id="KW-0678">Repressor</keyword>
<dbReference type="PRINTS" id="PR00036">
    <property type="entry name" value="HTHLACI"/>
</dbReference>
<dbReference type="SUPFAM" id="SSF53822">
    <property type="entry name" value="Periplasmic binding protein-like I"/>
    <property type="match status" value="1"/>
</dbReference>
<evidence type="ECO:0000256" key="4">
    <source>
        <dbReference type="ARBA" id="ARBA00023163"/>
    </source>
</evidence>
<dbReference type="PROSITE" id="PS00356">
    <property type="entry name" value="HTH_LACI_1"/>
    <property type="match status" value="1"/>
</dbReference>
<dbReference type="InterPro" id="IPR028082">
    <property type="entry name" value="Peripla_BP_I"/>
</dbReference>
<dbReference type="Gene3D" id="1.10.260.40">
    <property type="entry name" value="lambda repressor-like DNA-binding domains"/>
    <property type="match status" value="1"/>
</dbReference>
<gene>
    <name evidence="6" type="ORF">ACFO3Q_08090</name>
</gene>
<comment type="caution">
    <text evidence="6">The sequence shown here is derived from an EMBL/GenBank/DDBJ whole genome shotgun (WGS) entry which is preliminary data.</text>
</comment>
<dbReference type="InterPro" id="IPR046335">
    <property type="entry name" value="LacI/GalR-like_sensor"/>
</dbReference>
<evidence type="ECO:0000259" key="5">
    <source>
        <dbReference type="PROSITE" id="PS50932"/>
    </source>
</evidence>
<evidence type="ECO:0000256" key="3">
    <source>
        <dbReference type="ARBA" id="ARBA00023125"/>
    </source>
</evidence>
<evidence type="ECO:0000313" key="6">
    <source>
        <dbReference type="EMBL" id="MFC4728125.1"/>
    </source>
</evidence>
<evidence type="ECO:0000256" key="2">
    <source>
        <dbReference type="ARBA" id="ARBA00023015"/>
    </source>
</evidence>
<dbReference type="EMBL" id="JBHSGG010000023">
    <property type="protein sequence ID" value="MFC4728125.1"/>
    <property type="molecule type" value="Genomic_DNA"/>
</dbReference>
<organism evidence="6 7">
    <name type="scientific">Coralloluteibacterium thermophilum</name>
    <dbReference type="NCBI Taxonomy" id="2707049"/>
    <lineage>
        <taxon>Bacteria</taxon>
        <taxon>Pseudomonadati</taxon>
        <taxon>Pseudomonadota</taxon>
        <taxon>Gammaproteobacteria</taxon>
        <taxon>Lysobacterales</taxon>
        <taxon>Lysobacteraceae</taxon>
        <taxon>Coralloluteibacterium</taxon>
    </lineage>
</organism>
<dbReference type="InterPro" id="IPR000843">
    <property type="entry name" value="HTH_LacI"/>
</dbReference>
<evidence type="ECO:0000313" key="7">
    <source>
        <dbReference type="Proteomes" id="UP001595892"/>
    </source>
</evidence>
<dbReference type="SMART" id="SM00354">
    <property type="entry name" value="HTH_LACI"/>
    <property type="match status" value="1"/>
</dbReference>
<dbReference type="PANTHER" id="PTHR30146:SF151">
    <property type="entry name" value="HTH-TYPE TRANSCRIPTIONAL REPRESSOR CYTR"/>
    <property type="match status" value="1"/>
</dbReference>
<accession>A0ABV9NJY4</accession>
<dbReference type="PANTHER" id="PTHR30146">
    <property type="entry name" value="LACI-RELATED TRANSCRIPTIONAL REPRESSOR"/>
    <property type="match status" value="1"/>
</dbReference>
<keyword evidence="7" id="KW-1185">Reference proteome</keyword>
<keyword evidence="3 6" id="KW-0238">DNA-binding</keyword>
<dbReference type="SUPFAM" id="SSF47413">
    <property type="entry name" value="lambda repressor-like DNA-binding domains"/>
    <property type="match status" value="1"/>
</dbReference>
<feature type="domain" description="HTH lacI-type" evidence="5">
    <location>
        <begin position="3"/>
        <end position="57"/>
    </location>
</feature>
<reference evidence="7" key="1">
    <citation type="journal article" date="2019" name="Int. J. Syst. Evol. Microbiol.">
        <title>The Global Catalogue of Microorganisms (GCM) 10K type strain sequencing project: providing services to taxonomists for standard genome sequencing and annotation.</title>
        <authorList>
            <consortium name="The Broad Institute Genomics Platform"/>
            <consortium name="The Broad Institute Genome Sequencing Center for Infectious Disease"/>
            <person name="Wu L."/>
            <person name="Ma J."/>
        </authorList>
    </citation>
    <scope>NUCLEOTIDE SEQUENCE [LARGE SCALE GENOMIC DNA]</scope>
    <source>
        <strain evidence="7">CGMCC 1.13574</strain>
    </source>
</reference>
<proteinExistence type="predicted"/>
<dbReference type="CDD" id="cd01392">
    <property type="entry name" value="HTH_LacI"/>
    <property type="match status" value="1"/>
</dbReference>
<sequence>MTATIKDVAREANVSVASVSRALNGHGSMAEETRARVLQVAKRLNYAPNGMARSLIMRRTHTLGALLPELHGEFFSELIRGIDLAARSNGMHLMVSSSHGNAAEVATALQAMRGRVDGLLLMSPYADAGFLQQNLSDALPTVLMNTRMPGTGISSFSVDNYAAARAMVTHLVACGHRRIVHVAGPTENFDAAERRRGYEDALRALLPDQRPEVVAGRFTEESGHAAGARIAAMAEPPDAVFAANDSMAIGCLFALGAAGLRVPEDIAVTGFDDIPIARFINPPLTTLRVRIAELGRHAMERLVATVADQGNPRIETRTLEPELVVRASCGGDRTRKQTN</sequence>
<keyword evidence="2" id="KW-0805">Transcription regulation</keyword>